<dbReference type="Proteomes" id="UP000243518">
    <property type="component" value="Unassembled WGS sequence"/>
</dbReference>
<dbReference type="AlphaFoldDB" id="A0AAQ1G4D0"/>
<reference evidence="1 2" key="1">
    <citation type="submission" date="2016-10" db="EMBL/GenBank/DDBJ databases">
        <authorList>
            <person name="Varghese N."/>
            <person name="Submissions S."/>
        </authorList>
    </citation>
    <scope>NUCLEOTIDE SEQUENCE [LARGE SCALE GENOMIC DNA]</scope>
    <source>
        <strain evidence="1 2">CECT 8317</strain>
    </source>
</reference>
<dbReference type="RefSeq" id="WP_088273270.1">
    <property type="nucleotide sequence ID" value="NZ_FNVE01000001.1"/>
</dbReference>
<gene>
    <name evidence="1" type="ORF">SAMN05216586_101153</name>
</gene>
<evidence type="ECO:0000313" key="2">
    <source>
        <dbReference type="Proteomes" id="UP000243518"/>
    </source>
</evidence>
<comment type="caution">
    <text evidence="1">The sequence shown here is derived from an EMBL/GenBank/DDBJ whole genome shotgun (WGS) entry which is preliminary data.</text>
</comment>
<keyword evidence="2" id="KW-1185">Reference proteome</keyword>
<organism evidence="1 2">
    <name type="scientific">Halopseudomonas aestusnigri</name>
    <dbReference type="NCBI Taxonomy" id="857252"/>
    <lineage>
        <taxon>Bacteria</taxon>
        <taxon>Pseudomonadati</taxon>
        <taxon>Pseudomonadota</taxon>
        <taxon>Gammaproteobacteria</taxon>
        <taxon>Pseudomonadales</taxon>
        <taxon>Pseudomonadaceae</taxon>
        <taxon>Halopseudomonas</taxon>
    </lineage>
</organism>
<accession>A0AAQ1G4D0</accession>
<dbReference type="EMBL" id="FNVE01000001">
    <property type="protein sequence ID" value="SEF48147.1"/>
    <property type="molecule type" value="Genomic_DNA"/>
</dbReference>
<sequence length="107" mass="12042">MTIDSNRLLLELEKQRREVNRNIINPAIPQLSLDSLTPMLNMVAQARKDYLCGLLEIAGQAGGRAPSDEHVDTLRKLRLTYEELVGAANALETAIQRDYLDVIPSRR</sequence>
<protein>
    <submittedName>
        <fullName evidence="1">Uncharacterized protein</fullName>
    </submittedName>
</protein>
<evidence type="ECO:0000313" key="1">
    <source>
        <dbReference type="EMBL" id="SEF48147.1"/>
    </source>
</evidence>
<name>A0AAQ1G4D0_9GAMM</name>
<proteinExistence type="predicted"/>